<gene>
    <name evidence="5" type="ORF">HDID_LOCUS126</name>
    <name evidence="6" type="ORF">WMSIL1_LOCUS6078</name>
</gene>
<reference evidence="6 8" key="3">
    <citation type="submission" date="2019-07" db="EMBL/GenBank/DDBJ databases">
        <authorList>
            <person name="Jastrzebski P J."/>
            <person name="Paukszto L."/>
            <person name="Jastrzebski P J."/>
        </authorList>
    </citation>
    <scope>NUCLEOTIDE SEQUENCE [LARGE SCALE GENOMIC DNA]</scope>
    <source>
        <strain evidence="6 8">WMS-il1</strain>
    </source>
</reference>
<evidence type="ECO:0000256" key="4">
    <source>
        <dbReference type="SAM" id="Phobius"/>
    </source>
</evidence>
<keyword evidence="4" id="KW-1133">Transmembrane helix</keyword>
<name>A0A0R3S7S5_HYMDI</name>
<accession>A0A0R3S7S5</accession>
<dbReference type="AlphaFoldDB" id="A0A0R3S7S5"/>
<dbReference type="PANTHER" id="PTHR12499:SF0">
    <property type="entry name" value="OPTIC ATROPHY 3 PROTEIN"/>
    <property type="match status" value="1"/>
</dbReference>
<dbReference type="InterPro" id="IPR010754">
    <property type="entry name" value="OPA3-like"/>
</dbReference>
<comment type="similarity">
    <text evidence="1">Belongs to the OPA3 family.</text>
</comment>
<dbReference type="Proteomes" id="UP000321570">
    <property type="component" value="Unassembled WGS sequence"/>
</dbReference>
<feature type="transmembrane region" description="Helical" evidence="4">
    <location>
        <begin position="79"/>
        <end position="99"/>
    </location>
</feature>
<evidence type="ECO:0000313" key="8">
    <source>
        <dbReference type="Proteomes" id="UP000321570"/>
    </source>
</evidence>
<evidence type="ECO:0000256" key="3">
    <source>
        <dbReference type="SAM" id="Coils"/>
    </source>
</evidence>
<dbReference type="PANTHER" id="PTHR12499">
    <property type="entry name" value="OPTIC ATROPHY 3 PROTEIN OPA3"/>
    <property type="match status" value="1"/>
</dbReference>
<evidence type="ECO:0000256" key="1">
    <source>
        <dbReference type="ARBA" id="ARBA00007584"/>
    </source>
</evidence>
<dbReference type="STRING" id="6216.A0A0R3S7S5"/>
<keyword evidence="2 3" id="KW-0175">Coiled coil</keyword>
<organism evidence="9">
    <name type="scientific">Hymenolepis diminuta</name>
    <name type="common">Rat tapeworm</name>
    <dbReference type="NCBI Taxonomy" id="6216"/>
    <lineage>
        <taxon>Eukaryota</taxon>
        <taxon>Metazoa</taxon>
        <taxon>Spiralia</taxon>
        <taxon>Lophotrochozoa</taxon>
        <taxon>Platyhelminthes</taxon>
        <taxon>Cestoda</taxon>
        <taxon>Eucestoda</taxon>
        <taxon>Cyclophyllidea</taxon>
        <taxon>Hymenolepididae</taxon>
        <taxon>Hymenolepis</taxon>
    </lineage>
</organism>
<evidence type="ECO:0000313" key="6">
    <source>
        <dbReference type="EMBL" id="VUZ46142.1"/>
    </source>
</evidence>
<reference evidence="5 7" key="2">
    <citation type="submission" date="2018-11" db="EMBL/GenBank/DDBJ databases">
        <authorList>
            <consortium name="Pathogen Informatics"/>
        </authorList>
    </citation>
    <scope>NUCLEOTIDE SEQUENCE [LARGE SCALE GENOMIC DNA]</scope>
</reference>
<keyword evidence="4" id="KW-0812">Transmembrane</keyword>
<evidence type="ECO:0000313" key="5">
    <source>
        <dbReference type="EMBL" id="VDL11744.1"/>
    </source>
</evidence>
<dbReference type="WBParaSite" id="HDID_0000012501-mRNA-1">
    <property type="protein sequence ID" value="HDID_0000012501-mRNA-1"/>
    <property type="gene ID" value="HDID_0000012501"/>
</dbReference>
<protein>
    <submittedName>
        <fullName evidence="9">OPA3-like protein</fullName>
    </submittedName>
</protein>
<evidence type="ECO:0000313" key="9">
    <source>
        <dbReference type="WBParaSite" id="HDID_0000012501-mRNA-1"/>
    </source>
</evidence>
<evidence type="ECO:0000256" key="2">
    <source>
        <dbReference type="ARBA" id="ARBA00023054"/>
    </source>
</evidence>
<evidence type="ECO:0000313" key="7">
    <source>
        <dbReference type="Proteomes" id="UP000274504"/>
    </source>
</evidence>
<keyword evidence="8" id="KW-1185">Reference proteome</keyword>
<dbReference type="GO" id="GO:0005739">
    <property type="term" value="C:mitochondrion"/>
    <property type="evidence" value="ECO:0007669"/>
    <property type="project" value="TreeGrafter"/>
</dbReference>
<dbReference type="GO" id="GO:0019216">
    <property type="term" value="P:regulation of lipid metabolic process"/>
    <property type="evidence" value="ECO:0007669"/>
    <property type="project" value="TreeGrafter"/>
</dbReference>
<dbReference type="EMBL" id="UYSG01000012">
    <property type="protein sequence ID" value="VDL11744.1"/>
    <property type="molecule type" value="Genomic_DNA"/>
</dbReference>
<proteinExistence type="inferred from homology"/>
<dbReference type="Proteomes" id="UP000274504">
    <property type="component" value="Unassembled WGS sequence"/>
</dbReference>
<sequence length="152" mass="17313">MVAAFPVFKLGVLAVKQISRPIANRLKKRATVNGFFRRYVCIPSGQFYHFWDTRLKLQLLGLGKPTEVKKLTDENAAEIGAGMLGEVIIFSIGTFLIYLEYRRQGRNEAIRENKARSDVETLQEAVKNLESRVVSQSEAIYQLSKRLESFKS</sequence>
<reference evidence="9" key="1">
    <citation type="submission" date="2017-02" db="UniProtKB">
        <authorList>
            <consortium name="WormBaseParasite"/>
        </authorList>
    </citation>
    <scope>IDENTIFICATION</scope>
</reference>
<feature type="coiled-coil region" evidence="3">
    <location>
        <begin position="112"/>
        <end position="139"/>
    </location>
</feature>
<dbReference type="EMBL" id="CABIJS010000210">
    <property type="protein sequence ID" value="VUZ46142.1"/>
    <property type="molecule type" value="Genomic_DNA"/>
</dbReference>
<dbReference type="Pfam" id="PF07047">
    <property type="entry name" value="OPA3"/>
    <property type="match status" value="1"/>
</dbReference>
<dbReference type="OrthoDB" id="2129069at2759"/>
<keyword evidence="4" id="KW-0472">Membrane</keyword>